<dbReference type="EMBL" id="FXZC01000001">
    <property type="protein sequence ID" value="SMX65705.1"/>
    <property type="molecule type" value="Genomic_DNA"/>
</dbReference>
<sequence length="145" mass="14277">MGRQSKVISAVVTGLVVILAVLAFVLVRGTSHPERPDLSPVKVTPTATVTDGTGDPNGTGSAQGSGAPDGSAGDSSGSRDGGQTPDGSGSGGDASAKGRGELQHSYEPAPNPPREVPSDGDDDDDGAGDDGDDDDDDDGGDDDDD</sequence>
<feature type="compositionally biased region" description="Low complexity" evidence="1">
    <location>
        <begin position="64"/>
        <end position="95"/>
    </location>
</feature>
<feature type="region of interest" description="Disordered" evidence="1">
    <location>
        <begin position="31"/>
        <end position="145"/>
    </location>
</feature>
<accession>A0A2H1HRZ1</accession>
<dbReference type="AlphaFoldDB" id="A0A2H1HRZ1"/>
<dbReference type="RefSeq" id="WP_146001383.1">
    <property type="nucleotide sequence ID" value="NZ_FXZC01000001.1"/>
</dbReference>
<dbReference type="GeneID" id="99774102"/>
<gene>
    <name evidence="3" type="ORF">BC102111_00485</name>
</gene>
<organism evidence="3 4">
    <name type="scientific">Brevibacterium casei CIP 102111</name>
    <dbReference type="NCBI Taxonomy" id="1255625"/>
    <lineage>
        <taxon>Bacteria</taxon>
        <taxon>Bacillati</taxon>
        <taxon>Actinomycetota</taxon>
        <taxon>Actinomycetes</taxon>
        <taxon>Micrococcales</taxon>
        <taxon>Brevibacteriaceae</taxon>
        <taxon>Brevibacterium</taxon>
    </lineage>
</organism>
<dbReference type="Proteomes" id="UP000234333">
    <property type="component" value="Unassembled WGS sequence"/>
</dbReference>
<evidence type="ECO:0000256" key="2">
    <source>
        <dbReference type="SAM" id="Phobius"/>
    </source>
</evidence>
<keyword evidence="2" id="KW-1133">Transmembrane helix</keyword>
<feature type="transmembrane region" description="Helical" evidence="2">
    <location>
        <begin position="7"/>
        <end position="27"/>
    </location>
</feature>
<evidence type="ECO:0000313" key="4">
    <source>
        <dbReference type="Proteomes" id="UP000234333"/>
    </source>
</evidence>
<keyword evidence="2" id="KW-0472">Membrane</keyword>
<name>A0A2H1HRZ1_9MICO</name>
<proteinExistence type="predicted"/>
<keyword evidence="2" id="KW-0812">Transmembrane</keyword>
<reference evidence="3 4" key="1">
    <citation type="submission" date="2017-03" db="EMBL/GenBank/DDBJ databases">
        <authorList>
            <person name="Afonso C.L."/>
            <person name="Miller P.J."/>
            <person name="Scott M.A."/>
            <person name="Spackman E."/>
            <person name="Goraichik I."/>
            <person name="Dimitrov K.M."/>
            <person name="Suarez D.L."/>
            <person name="Swayne D.E."/>
        </authorList>
    </citation>
    <scope>NUCLEOTIDE SEQUENCE [LARGE SCALE GENOMIC DNA]</scope>
    <source>
        <strain evidence="3 4">CIP 102111</strain>
    </source>
</reference>
<protein>
    <submittedName>
        <fullName evidence="3">Uncharacterized protein</fullName>
    </submittedName>
</protein>
<feature type="compositionally biased region" description="Acidic residues" evidence="1">
    <location>
        <begin position="118"/>
        <end position="145"/>
    </location>
</feature>
<evidence type="ECO:0000313" key="3">
    <source>
        <dbReference type="EMBL" id="SMX65705.1"/>
    </source>
</evidence>
<evidence type="ECO:0000256" key="1">
    <source>
        <dbReference type="SAM" id="MobiDB-lite"/>
    </source>
</evidence>
<feature type="compositionally biased region" description="Polar residues" evidence="1">
    <location>
        <begin position="45"/>
        <end position="54"/>
    </location>
</feature>